<dbReference type="EMBL" id="JANFNG010000016">
    <property type="protein sequence ID" value="MCQ4082912.1"/>
    <property type="molecule type" value="Genomic_DNA"/>
</dbReference>
<accession>A0ABT1Q2F6</accession>
<name>A0ABT1Q2F6_9ACTN</name>
<organism evidence="1 2">
    <name type="scientific">Streptomyces humicola</name>
    <dbReference type="NCBI Taxonomy" id="2953240"/>
    <lineage>
        <taxon>Bacteria</taxon>
        <taxon>Bacillati</taxon>
        <taxon>Actinomycetota</taxon>
        <taxon>Actinomycetes</taxon>
        <taxon>Kitasatosporales</taxon>
        <taxon>Streptomycetaceae</taxon>
        <taxon>Streptomyces</taxon>
    </lineage>
</organism>
<proteinExistence type="predicted"/>
<comment type="caution">
    <text evidence="1">The sequence shown here is derived from an EMBL/GenBank/DDBJ whole genome shotgun (WGS) entry which is preliminary data.</text>
</comment>
<evidence type="ECO:0000313" key="2">
    <source>
        <dbReference type="Proteomes" id="UP001057702"/>
    </source>
</evidence>
<keyword evidence="2" id="KW-1185">Reference proteome</keyword>
<dbReference type="Proteomes" id="UP001057702">
    <property type="component" value="Unassembled WGS sequence"/>
</dbReference>
<protein>
    <submittedName>
        <fullName evidence="1">Uncharacterized protein</fullName>
    </submittedName>
</protein>
<sequence length="71" mass="8004">MADRHTLSMVEWHDDGTSASAVWTISAEERELVTALLGRRSDVEGLMTAEQADEARRVTSRWVAFPKKRST</sequence>
<evidence type="ECO:0000313" key="1">
    <source>
        <dbReference type="EMBL" id="MCQ4082912.1"/>
    </source>
</evidence>
<gene>
    <name evidence="1" type="ORF">NGB36_20475</name>
</gene>
<reference evidence="1" key="1">
    <citation type="submission" date="2022-06" db="EMBL/GenBank/DDBJ databases">
        <title>Draft genome sequence of Streptomyces sp. RB6PN25 isolated from peat swamp forest in Thailand.</title>
        <authorList>
            <person name="Duangmal K."/>
            <person name="Klaysubun C."/>
        </authorList>
    </citation>
    <scope>NUCLEOTIDE SEQUENCE</scope>
    <source>
        <strain evidence="1">RB6PN25</strain>
    </source>
</reference>
<dbReference type="RefSeq" id="WP_255921816.1">
    <property type="nucleotide sequence ID" value="NZ_JANFNG010000016.1"/>
</dbReference>